<feature type="domain" description="ABC transporter" evidence="8">
    <location>
        <begin position="6"/>
        <end position="254"/>
    </location>
</feature>
<dbReference type="GO" id="GO:0015833">
    <property type="term" value="P:peptide transport"/>
    <property type="evidence" value="ECO:0007669"/>
    <property type="project" value="InterPro"/>
</dbReference>
<dbReference type="InterPro" id="IPR017871">
    <property type="entry name" value="ABC_transporter-like_CS"/>
</dbReference>
<dbReference type="InterPro" id="IPR050388">
    <property type="entry name" value="ABC_Ni/Peptide_Import"/>
</dbReference>
<evidence type="ECO:0000256" key="1">
    <source>
        <dbReference type="ARBA" id="ARBA00004202"/>
    </source>
</evidence>
<dbReference type="GO" id="GO:0016887">
    <property type="term" value="F:ATP hydrolysis activity"/>
    <property type="evidence" value="ECO:0007669"/>
    <property type="project" value="InterPro"/>
</dbReference>
<dbReference type="PANTHER" id="PTHR43297">
    <property type="entry name" value="OLIGOPEPTIDE TRANSPORT ATP-BINDING PROTEIN APPD"/>
    <property type="match status" value="1"/>
</dbReference>
<dbReference type="InterPro" id="IPR027417">
    <property type="entry name" value="P-loop_NTPase"/>
</dbReference>
<evidence type="ECO:0000256" key="7">
    <source>
        <dbReference type="ARBA" id="ARBA00023136"/>
    </source>
</evidence>
<proteinExistence type="inferred from homology"/>
<comment type="similarity">
    <text evidence="2">Belongs to the ABC transporter superfamily.</text>
</comment>
<comment type="subcellular location">
    <subcellularLocation>
        <location evidence="1">Cell membrane</location>
        <topology evidence="1">Peripheral membrane protein</topology>
    </subcellularLocation>
</comment>
<gene>
    <name evidence="9" type="ORF">BSOLF_0459</name>
</gene>
<keyword evidence="6 9" id="KW-0067">ATP-binding</keyword>
<dbReference type="PANTHER" id="PTHR43297:SF2">
    <property type="entry name" value="DIPEPTIDE TRANSPORT ATP-BINDING PROTEIN DPPD"/>
    <property type="match status" value="1"/>
</dbReference>
<evidence type="ECO:0000256" key="5">
    <source>
        <dbReference type="ARBA" id="ARBA00022741"/>
    </source>
</evidence>
<dbReference type="NCBIfam" id="TIGR01727">
    <property type="entry name" value="oligo_HPY"/>
    <property type="match status" value="1"/>
</dbReference>
<comment type="caution">
    <text evidence="9">The sequence shown here is derived from an EMBL/GenBank/DDBJ whole genome shotgun (WGS) entry which is preliminary data.</text>
</comment>
<dbReference type="Gene3D" id="3.40.50.300">
    <property type="entry name" value="P-loop containing nucleotide triphosphate hydrolases"/>
    <property type="match status" value="1"/>
</dbReference>
<evidence type="ECO:0000259" key="8">
    <source>
        <dbReference type="PROSITE" id="PS50893"/>
    </source>
</evidence>
<accession>A0A2R6Y5L7</accession>
<dbReference type="Pfam" id="PF08352">
    <property type="entry name" value="oligo_HPY"/>
    <property type="match status" value="1"/>
</dbReference>
<dbReference type="InterPro" id="IPR003439">
    <property type="entry name" value="ABC_transporter-like_ATP-bd"/>
</dbReference>
<dbReference type="FunFam" id="3.40.50.300:FF:000016">
    <property type="entry name" value="Oligopeptide ABC transporter ATP-binding component"/>
    <property type="match status" value="1"/>
</dbReference>
<reference evidence="10" key="1">
    <citation type="journal article" date="2018" name="Sci. Rep.">
        <title>Lignite coal burning seam in the remote Altai Mountains harbors a hydrogen-driven thermophilic microbial community.</title>
        <authorList>
            <person name="Kadnikov V.V."/>
            <person name="Mardanov A.V."/>
            <person name="Ivasenko D.A."/>
            <person name="Antsiferov D.V."/>
            <person name="Beletsky A.V."/>
            <person name="Karnachuk O.V."/>
            <person name="Ravin N.V."/>
        </authorList>
    </citation>
    <scope>NUCLEOTIDE SEQUENCE [LARGE SCALE GENOMIC DNA]</scope>
</reference>
<evidence type="ECO:0000256" key="4">
    <source>
        <dbReference type="ARBA" id="ARBA00022475"/>
    </source>
</evidence>
<dbReference type="SUPFAM" id="SSF52540">
    <property type="entry name" value="P-loop containing nucleoside triphosphate hydrolases"/>
    <property type="match status" value="1"/>
</dbReference>
<dbReference type="InterPro" id="IPR003593">
    <property type="entry name" value="AAA+_ATPase"/>
</dbReference>
<evidence type="ECO:0000256" key="6">
    <source>
        <dbReference type="ARBA" id="ARBA00022840"/>
    </source>
</evidence>
<dbReference type="Pfam" id="PF00005">
    <property type="entry name" value="ABC_tran"/>
    <property type="match status" value="1"/>
</dbReference>
<dbReference type="SMART" id="SM00382">
    <property type="entry name" value="AAA"/>
    <property type="match status" value="1"/>
</dbReference>
<dbReference type="GO" id="GO:0005886">
    <property type="term" value="C:plasma membrane"/>
    <property type="evidence" value="ECO:0007669"/>
    <property type="project" value="UniProtKB-SubCell"/>
</dbReference>
<evidence type="ECO:0000256" key="2">
    <source>
        <dbReference type="ARBA" id="ARBA00005417"/>
    </source>
</evidence>
<dbReference type="EMBL" id="PEBX01000001">
    <property type="protein sequence ID" value="PTQ57948.1"/>
    <property type="molecule type" value="Genomic_DNA"/>
</dbReference>
<sequence>MTETLLEVKNLSVSFQIHGGEVQAVRGVSLTVHRGETLAIVGESGSGKSVTAQSLMRLTSGSVKSGEILFEGRDLLRLSKREMLDVRGKDIAMIFQDPMTALNPTMTVGKQIVEMIQRHLHWSSSKAWKRAVELLHLVGIPQPEVRAKQYPHMFSGGMRQRAVIAMAIAAEPKLLIADEPTTALDVTIQAQILDLLNDLKKKFNMSMIFITHDLGVVARVADHVAVMYGGKVVESGNVVSVFKHPQHPYTWGLLNARPHINQSVREPLLSIPGSPPDLFAPPKGCPFVTRCAYAMKICELEMPSLTPVGDHERLKDGAHQSACWLLDERAPKVDVPFIEGGDDKHERTVSQH</sequence>
<dbReference type="AlphaFoldDB" id="A0A2R6Y5L7"/>
<protein>
    <submittedName>
        <fullName evidence="9">Oligopeptide transport ATP-binding protein OppD</fullName>
    </submittedName>
</protein>
<evidence type="ECO:0000313" key="10">
    <source>
        <dbReference type="Proteomes" id="UP000244338"/>
    </source>
</evidence>
<name>A0A2R6Y5L7_9BACL</name>
<dbReference type="Proteomes" id="UP000244338">
    <property type="component" value="Unassembled WGS sequence"/>
</dbReference>
<dbReference type="InterPro" id="IPR013563">
    <property type="entry name" value="Oligopep_ABC_C"/>
</dbReference>
<organism evidence="9 10">
    <name type="scientific">Candidatus Carbonibacillus altaicus</name>
    <dbReference type="NCBI Taxonomy" id="2163959"/>
    <lineage>
        <taxon>Bacteria</taxon>
        <taxon>Bacillati</taxon>
        <taxon>Bacillota</taxon>
        <taxon>Bacilli</taxon>
        <taxon>Bacillales</taxon>
        <taxon>Candidatus Carbonibacillus</taxon>
    </lineage>
</organism>
<dbReference type="CDD" id="cd03257">
    <property type="entry name" value="ABC_NikE_OppD_transporters"/>
    <property type="match status" value="1"/>
</dbReference>
<keyword evidence="3" id="KW-0813">Transport</keyword>
<dbReference type="GO" id="GO:0005524">
    <property type="term" value="F:ATP binding"/>
    <property type="evidence" value="ECO:0007669"/>
    <property type="project" value="UniProtKB-KW"/>
</dbReference>
<keyword evidence="7" id="KW-0472">Membrane</keyword>
<keyword evidence="5" id="KW-0547">Nucleotide-binding</keyword>
<evidence type="ECO:0000313" key="9">
    <source>
        <dbReference type="EMBL" id="PTQ57948.1"/>
    </source>
</evidence>
<dbReference type="PROSITE" id="PS00211">
    <property type="entry name" value="ABC_TRANSPORTER_1"/>
    <property type="match status" value="1"/>
</dbReference>
<keyword evidence="4" id="KW-1003">Cell membrane</keyword>
<evidence type="ECO:0000256" key="3">
    <source>
        <dbReference type="ARBA" id="ARBA00022448"/>
    </source>
</evidence>
<dbReference type="PROSITE" id="PS50893">
    <property type="entry name" value="ABC_TRANSPORTER_2"/>
    <property type="match status" value="1"/>
</dbReference>